<dbReference type="AlphaFoldDB" id="A0A5E6SDR7"/>
<protein>
    <recommendedName>
        <fullName evidence="2">4'-phosphopantetheinyl transferase N-terminal domain-containing protein</fullName>
    </recommendedName>
</protein>
<evidence type="ECO:0000259" key="2">
    <source>
        <dbReference type="Pfam" id="PF22624"/>
    </source>
</evidence>
<dbReference type="GO" id="GO:0000287">
    <property type="term" value="F:magnesium ion binding"/>
    <property type="evidence" value="ECO:0007669"/>
    <property type="project" value="InterPro"/>
</dbReference>
<organism evidence="3 4">
    <name type="scientific">Pseudomonas fluorescens</name>
    <dbReference type="NCBI Taxonomy" id="294"/>
    <lineage>
        <taxon>Bacteria</taxon>
        <taxon>Pseudomonadati</taxon>
        <taxon>Pseudomonadota</taxon>
        <taxon>Gammaproteobacteria</taxon>
        <taxon>Pseudomonadales</taxon>
        <taxon>Pseudomonadaceae</taxon>
        <taxon>Pseudomonas</taxon>
    </lineage>
</organism>
<evidence type="ECO:0000313" key="3">
    <source>
        <dbReference type="EMBL" id="VVM78707.1"/>
    </source>
</evidence>
<reference evidence="3 4" key="1">
    <citation type="submission" date="2019-09" db="EMBL/GenBank/DDBJ databases">
        <authorList>
            <person name="Chandra G."/>
            <person name="Truman W A."/>
        </authorList>
    </citation>
    <scope>NUCLEOTIDE SEQUENCE [LARGE SCALE GENOMIC DNA]</scope>
    <source>
        <strain evidence="3">PS645</strain>
    </source>
</reference>
<gene>
    <name evidence="3" type="ORF">PS645_02151</name>
</gene>
<keyword evidence="1" id="KW-0808">Transferase</keyword>
<accession>A0A5E6SDR7</accession>
<dbReference type="SUPFAM" id="SSF56214">
    <property type="entry name" value="4'-phosphopantetheinyl transferase"/>
    <property type="match status" value="2"/>
</dbReference>
<evidence type="ECO:0000256" key="1">
    <source>
        <dbReference type="ARBA" id="ARBA00022679"/>
    </source>
</evidence>
<dbReference type="EMBL" id="CABVGX010000014">
    <property type="protein sequence ID" value="VVM78707.1"/>
    <property type="molecule type" value="Genomic_DNA"/>
</dbReference>
<dbReference type="InterPro" id="IPR050559">
    <property type="entry name" value="P-Pant_transferase_sf"/>
</dbReference>
<dbReference type="PANTHER" id="PTHR12215">
    <property type="entry name" value="PHOSPHOPANTETHEINE TRANSFERASE"/>
    <property type="match status" value="1"/>
</dbReference>
<dbReference type="GO" id="GO:0019878">
    <property type="term" value="P:lysine biosynthetic process via aminoadipic acid"/>
    <property type="evidence" value="ECO:0007669"/>
    <property type="project" value="TreeGrafter"/>
</dbReference>
<feature type="domain" description="4'-phosphopantetheinyl transferase N-terminal" evidence="2">
    <location>
        <begin position="22"/>
        <end position="97"/>
    </location>
</feature>
<dbReference type="InterPro" id="IPR055066">
    <property type="entry name" value="AASDHPPT_N"/>
</dbReference>
<dbReference type="Pfam" id="PF22624">
    <property type="entry name" value="AASDHPPT_N"/>
    <property type="match status" value="1"/>
</dbReference>
<sequence>MNPLVVAARASKQPVAFDLQSLLSHEELLRASEITDVAGRTDFILGRALLRGVLSSMLDMEPHRVPIRIEKNGRPCLESNELEFSLSHASGYVCVAVSRNGRVGVDIEGVGSLKNNELLNQYLRKTFGKDSNPCTTTDYDLAGKWCMAEAYAKCSGRDLLSALRSKELRTLMKQSQCSDWFIGLDHSLCLSSIAGGRIPLALCVQTHPTPFSLMEVDLSDASFLTTLSKARRKNTPPRLL</sequence>
<dbReference type="PANTHER" id="PTHR12215:SF10">
    <property type="entry name" value="L-AMINOADIPATE-SEMIALDEHYDE DEHYDROGENASE-PHOSPHOPANTETHEINYL TRANSFERASE"/>
    <property type="match status" value="1"/>
</dbReference>
<dbReference type="GO" id="GO:0005829">
    <property type="term" value="C:cytosol"/>
    <property type="evidence" value="ECO:0007669"/>
    <property type="project" value="TreeGrafter"/>
</dbReference>
<dbReference type="GO" id="GO:0008897">
    <property type="term" value="F:holo-[acyl-carrier-protein] synthase activity"/>
    <property type="evidence" value="ECO:0007669"/>
    <property type="project" value="InterPro"/>
</dbReference>
<proteinExistence type="predicted"/>
<name>A0A5E6SDR7_PSEFL</name>
<dbReference type="Gene3D" id="3.90.470.20">
    <property type="entry name" value="4'-phosphopantetheinyl transferase domain"/>
    <property type="match status" value="1"/>
</dbReference>
<evidence type="ECO:0000313" key="4">
    <source>
        <dbReference type="Proteomes" id="UP000325607"/>
    </source>
</evidence>
<dbReference type="InterPro" id="IPR037143">
    <property type="entry name" value="4-PPantetheinyl_Trfase_dom_sf"/>
</dbReference>
<dbReference type="Proteomes" id="UP000325607">
    <property type="component" value="Unassembled WGS sequence"/>
</dbReference>